<dbReference type="AlphaFoldDB" id="A0A7H8R6P4"/>
<evidence type="ECO:0000256" key="1">
    <source>
        <dbReference type="ARBA" id="ARBA00000707"/>
    </source>
</evidence>
<feature type="domain" description="MATH" evidence="10">
    <location>
        <begin position="63"/>
        <end position="192"/>
    </location>
</feature>
<dbReference type="RefSeq" id="XP_035347430.1">
    <property type="nucleotide sequence ID" value="XM_035491537.1"/>
</dbReference>
<dbReference type="GO" id="GO:0004843">
    <property type="term" value="F:cysteine-type deubiquitinase activity"/>
    <property type="evidence" value="ECO:0007669"/>
    <property type="project" value="UniProtKB-EC"/>
</dbReference>
<evidence type="ECO:0000256" key="6">
    <source>
        <dbReference type="ARBA" id="ARBA00022786"/>
    </source>
</evidence>
<dbReference type="OrthoDB" id="289038at2759"/>
<evidence type="ECO:0000256" key="9">
    <source>
        <dbReference type="ARBA" id="ARBA00023242"/>
    </source>
</evidence>
<dbReference type="InterPro" id="IPR050164">
    <property type="entry name" value="Peptidase_C19"/>
</dbReference>
<evidence type="ECO:0000256" key="7">
    <source>
        <dbReference type="ARBA" id="ARBA00022801"/>
    </source>
</evidence>
<dbReference type="Gene3D" id="3.10.20.90">
    <property type="entry name" value="Phosphatidylinositol 3-kinase Catalytic Subunit, Chain A, domain 1"/>
    <property type="match status" value="2"/>
</dbReference>
<dbReference type="GeneID" id="55995892"/>
<dbReference type="Gene3D" id="2.60.210.10">
    <property type="entry name" value="Apoptosis, Tumor Necrosis Factor Receptor Associated Protein 2, Chain A"/>
    <property type="match status" value="1"/>
</dbReference>
<dbReference type="PROSITE" id="PS50235">
    <property type="entry name" value="USP_3"/>
    <property type="match status" value="1"/>
</dbReference>
<keyword evidence="13" id="KW-1185">Reference proteome</keyword>
<gene>
    <name evidence="12" type="ORF">TRUGW13939_08403</name>
</gene>
<organism evidence="12 13">
    <name type="scientific">Talaromyces rugulosus</name>
    <name type="common">Penicillium rugulosum</name>
    <dbReference type="NCBI Taxonomy" id="121627"/>
    <lineage>
        <taxon>Eukaryota</taxon>
        <taxon>Fungi</taxon>
        <taxon>Dikarya</taxon>
        <taxon>Ascomycota</taxon>
        <taxon>Pezizomycotina</taxon>
        <taxon>Eurotiomycetes</taxon>
        <taxon>Eurotiomycetidae</taxon>
        <taxon>Eurotiales</taxon>
        <taxon>Trichocomaceae</taxon>
        <taxon>Talaromyces</taxon>
        <taxon>Talaromyces sect. Islandici</taxon>
    </lineage>
</organism>
<keyword evidence="8" id="KW-0788">Thiol protease</keyword>
<dbReference type="EC" id="3.4.19.12" evidence="4"/>
<dbReference type="InterPro" id="IPR008974">
    <property type="entry name" value="TRAF-like"/>
</dbReference>
<dbReference type="Proteomes" id="UP000509510">
    <property type="component" value="Chromosome IV"/>
</dbReference>
<dbReference type="GO" id="GO:0140492">
    <property type="term" value="F:metal-dependent deubiquitinase activity"/>
    <property type="evidence" value="ECO:0007669"/>
    <property type="project" value="UniProtKB-ARBA"/>
</dbReference>
<evidence type="ECO:0000256" key="4">
    <source>
        <dbReference type="ARBA" id="ARBA00012759"/>
    </source>
</evidence>
<dbReference type="InterPro" id="IPR029346">
    <property type="entry name" value="USP_C"/>
</dbReference>
<evidence type="ECO:0000256" key="3">
    <source>
        <dbReference type="ARBA" id="ARBA00009085"/>
    </source>
</evidence>
<keyword evidence="5" id="KW-0645">Protease</keyword>
<dbReference type="FunFam" id="3.10.20.90:FF:000231">
    <property type="entry name" value="Ubiquitin C-terminal hydrolase"/>
    <property type="match status" value="1"/>
</dbReference>
<dbReference type="GO" id="GO:0016579">
    <property type="term" value="P:protein deubiquitination"/>
    <property type="evidence" value="ECO:0007669"/>
    <property type="project" value="InterPro"/>
</dbReference>
<sequence length="1118" mass="129487">MPNLEGEMLVDEFEQYDNDRTDEIVVSRSGSEEEPEAELVANDYDAMMARVLPKDPELEVEAEAHHTWHITDWRRLKKKEHGPVFECGGAPWRVLFFPYGNQVDHASFYLEQAWDKDPPENWYACVQFALVLWNVNDPSIYVSHVATHRFNAEEADWGFTRFCELRRLFSIQWEGRGVPLVQNDEAKVTAYVRVVKDPTGVLWHSFQNYDSKKETGMVGLRNQGATCYLNSLLQSLYFTNAFRKAVYKIPTDEESIKANSAWTLQRLFYNLQTNENAVSTTELTASFGWESRQIFEQQDVQELCRKLMERLEQKMKGSSVETALPDLFVGKMKTYLSCINVNYESSRVEDFWDIQLNVRGNKTLDDSFKDYIQVETLEGENKYDAGKPYGLQDARKGVIFESFPPVLHLHLKRFEYDINRDAMMKLNDRHTFPMDFDVTPYLSDDADKSDSWVYQLHGVLVHSGDFNAGHYYAFLKPTKDGHFYRFDDDKVIRATDKEVLEENFGGDYDFSNGTTKQQQQYARGMSAKRSMNAYMLVYIRKSRLDDVLLPITTEDVPSHIETRLAEERVELARRKKEREEAHLYINVGILDRETFQAHHGFDLTSVELPPGDPALPKTYRTLRTKKISEFAKDLGAERGLDPKTLRFWVMVNRQNKTTRPDQVIQNPEMTIEDAWNRLATKGNAFKLWMEVGELGSDGTVSWPDPSTSVLVFLKHFDVYHQTLSGVDSVYVRKSQKVGDIAPTILKKMGWPAGTEFSLFEEIKHTMVDPMKPKQTFQQSEIQDGDIIAFQKVWKESELPSTALYTETRQYYDYLLNRMNVKFAPLKRQGDEFTLTLSRKMTYDQFSKKVGEYLNIDHSHLRFSPVLANNGKPKQPIKRTVNQTLYQLLSGQYGTYGYSMHLPDALYYEVLDTSLSEYETKKSLKITWLFDGINKETSYELLVPRNGIIGDLLVALQKKVDLDDEEIKKVRIYEANTGKIYRELPEGSDISRLNEYVSLYAEKIPDEELNMQEDERLINAFNFDREPTKAHGIPFKFVVKPGEIFKETKERLSKRTGIKGKQFEKIKFAIVPRGMYQNAKYLEDDDILSDVAAEADDLLGLDHVNKNKSSWGRESFSIK</sequence>
<dbReference type="FunFam" id="2.60.210.10:FF:000011">
    <property type="entry name" value="Ubiquitin carboxyl-terminal hydrolase 7"/>
    <property type="match status" value="1"/>
</dbReference>
<dbReference type="Pfam" id="PF00443">
    <property type="entry name" value="UCH"/>
    <property type="match status" value="1"/>
</dbReference>
<evidence type="ECO:0000313" key="13">
    <source>
        <dbReference type="Proteomes" id="UP000509510"/>
    </source>
</evidence>
<dbReference type="GO" id="GO:0005634">
    <property type="term" value="C:nucleus"/>
    <property type="evidence" value="ECO:0007669"/>
    <property type="project" value="UniProtKB-SubCell"/>
</dbReference>
<proteinExistence type="inferred from homology"/>
<name>A0A7H8R6P4_TALRU</name>
<dbReference type="SUPFAM" id="SSF54001">
    <property type="entry name" value="Cysteine proteinases"/>
    <property type="match status" value="1"/>
</dbReference>
<evidence type="ECO:0000259" key="10">
    <source>
        <dbReference type="PROSITE" id="PS50144"/>
    </source>
</evidence>
<keyword evidence="7" id="KW-0378">Hydrolase</keyword>
<comment type="catalytic activity">
    <reaction evidence="1">
        <text>Thiol-dependent hydrolysis of ester, thioester, amide, peptide and isopeptide bonds formed by the C-terminal Gly of ubiquitin (a 76-residue protein attached to proteins as an intracellular targeting signal).</text>
        <dbReference type="EC" id="3.4.19.12"/>
    </reaction>
</comment>
<dbReference type="Pfam" id="PF12436">
    <property type="entry name" value="USP7_ICP0_bdg"/>
    <property type="match status" value="1"/>
</dbReference>
<comment type="subcellular location">
    <subcellularLocation>
        <location evidence="2">Nucleus</location>
    </subcellularLocation>
</comment>
<evidence type="ECO:0000256" key="2">
    <source>
        <dbReference type="ARBA" id="ARBA00004123"/>
    </source>
</evidence>
<dbReference type="SMART" id="SM00061">
    <property type="entry name" value="MATH"/>
    <property type="match status" value="1"/>
</dbReference>
<dbReference type="InterPro" id="IPR018200">
    <property type="entry name" value="USP_CS"/>
</dbReference>
<dbReference type="FunFam" id="3.90.70.10:FF:000005">
    <property type="entry name" value="Ubiquitin carboxyl-terminal hydrolase 7"/>
    <property type="match status" value="1"/>
</dbReference>
<dbReference type="PROSITE" id="PS50144">
    <property type="entry name" value="MATH"/>
    <property type="match status" value="1"/>
</dbReference>
<keyword evidence="9" id="KW-0539">Nucleus</keyword>
<dbReference type="EMBL" id="CP055901">
    <property type="protein sequence ID" value="QKX61255.1"/>
    <property type="molecule type" value="Genomic_DNA"/>
</dbReference>
<dbReference type="PANTHER" id="PTHR24006:SF644">
    <property type="entry name" value="UBIQUITIN CARBOXYL-TERMINAL HYDROLASE 7"/>
    <property type="match status" value="1"/>
</dbReference>
<feature type="domain" description="USP" evidence="11">
    <location>
        <begin position="218"/>
        <end position="541"/>
    </location>
</feature>
<dbReference type="SUPFAM" id="SSF49599">
    <property type="entry name" value="TRAF domain-like"/>
    <property type="match status" value="1"/>
</dbReference>
<dbReference type="Gene3D" id="3.90.70.10">
    <property type="entry name" value="Cysteine proteinases"/>
    <property type="match status" value="1"/>
</dbReference>
<dbReference type="InterPro" id="IPR002083">
    <property type="entry name" value="MATH/TRAF_dom"/>
</dbReference>
<dbReference type="Pfam" id="PF22486">
    <property type="entry name" value="MATH_2"/>
    <property type="match status" value="1"/>
</dbReference>
<dbReference type="KEGG" id="trg:TRUGW13939_08403"/>
<evidence type="ECO:0000256" key="5">
    <source>
        <dbReference type="ARBA" id="ARBA00022670"/>
    </source>
</evidence>
<dbReference type="GO" id="GO:0005829">
    <property type="term" value="C:cytosol"/>
    <property type="evidence" value="ECO:0007669"/>
    <property type="project" value="TreeGrafter"/>
</dbReference>
<dbReference type="PANTHER" id="PTHR24006">
    <property type="entry name" value="UBIQUITIN CARBOXYL-TERMINAL HYDROLASE"/>
    <property type="match status" value="1"/>
</dbReference>
<dbReference type="PROSITE" id="PS00972">
    <property type="entry name" value="USP_1"/>
    <property type="match status" value="1"/>
</dbReference>
<dbReference type="GO" id="GO:0006508">
    <property type="term" value="P:proteolysis"/>
    <property type="evidence" value="ECO:0007669"/>
    <property type="project" value="UniProtKB-KW"/>
</dbReference>
<dbReference type="InterPro" id="IPR024729">
    <property type="entry name" value="USP7_ICP0-binding_dom"/>
</dbReference>
<dbReference type="InterPro" id="IPR001394">
    <property type="entry name" value="Peptidase_C19_UCH"/>
</dbReference>
<dbReference type="GO" id="GO:0031647">
    <property type="term" value="P:regulation of protein stability"/>
    <property type="evidence" value="ECO:0007669"/>
    <property type="project" value="TreeGrafter"/>
</dbReference>
<dbReference type="InterPro" id="IPR038765">
    <property type="entry name" value="Papain-like_cys_pep_sf"/>
</dbReference>
<dbReference type="Pfam" id="PF14533">
    <property type="entry name" value="USP7_C2"/>
    <property type="match status" value="1"/>
</dbReference>
<evidence type="ECO:0000313" key="12">
    <source>
        <dbReference type="EMBL" id="QKX61255.1"/>
    </source>
</evidence>
<dbReference type="InterPro" id="IPR028889">
    <property type="entry name" value="USP"/>
</dbReference>
<accession>A0A7H8R6P4</accession>
<dbReference type="CDD" id="cd02659">
    <property type="entry name" value="peptidase_C19C"/>
    <property type="match status" value="1"/>
</dbReference>
<dbReference type="PROSITE" id="PS00973">
    <property type="entry name" value="USP_2"/>
    <property type="match status" value="1"/>
</dbReference>
<evidence type="ECO:0000259" key="11">
    <source>
        <dbReference type="PROSITE" id="PS50235"/>
    </source>
</evidence>
<protein>
    <recommendedName>
        <fullName evidence="4">ubiquitinyl hydrolase 1</fullName>
        <ecNumber evidence="4">3.4.19.12</ecNumber>
    </recommendedName>
</protein>
<dbReference type="GO" id="GO:0004175">
    <property type="term" value="F:endopeptidase activity"/>
    <property type="evidence" value="ECO:0007669"/>
    <property type="project" value="UniProtKB-ARBA"/>
</dbReference>
<keyword evidence="6" id="KW-0833">Ubl conjugation pathway</keyword>
<dbReference type="FunFam" id="3.10.20.90:FF:000215">
    <property type="entry name" value="Ubiquitin carboxyl-terminal hydrolase 7, variant"/>
    <property type="match status" value="1"/>
</dbReference>
<reference evidence="13" key="1">
    <citation type="submission" date="2020-06" db="EMBL/GenBank/DDBJ databases">
        <title>A chromosome-scale genome assembly of Talaromyces rugulosus W13939.</title>
        <authorList>
            <person name="Wang B."/>
            <person name="Guo L."/>
            <person name="Ye K."/>
            <person name="Wang L."/>
        </authorList>
    </citation>
    <scope>NUCLEOTIDE SEQUENCE [LARGE SCALE GENOMIC DNA]</scope>
    <source>
        <strain evidence="13">W13939</strain>
    </source>
</reference>
<evidence type="ECO:0000256" key="8">
    <source>
        <dbReference type="ARBA" id="ARBA00022807"/>
    </source>
</evidence>
<comment type="similarity">
    <text evidence="3">Belongs to the peptidase C19 family.</text>
</comment>